<reference evidence="1 2" key="1">
    <citation type="journal article" date="2019" name="Sci. Rep.">
        <title>Sulfobacillus thermotolerans: new insights into resistance and metabolic capacities of acidophilic chemolithotrophs.</title>
        <authorList>
            <person name="Panyushkina A.E."/>
            <person name="Babenko V.V."/>
            <person name="Nikitina A.S."/>
            <person name="Selezneva O.V."/>
            <person name="Tsaplina I.A."/>
            <person name="Letarova M.A."/>
            <person name="Kostryukova E.S."/>
            <person name="Letarov A.V."/>
        </authorList>
    </citation>
    <scope>NUCLEOTIDE SEQUENCE [LARGE SCALE GENOMIC DNA]</scope>
    <source>
        <strain evidence="1 2">Kr1</strain>
    </source>
</reference>
<accession>A0ABN5H1Y3</accession>
<proteinExistence type="predicted"/>
<dbReference type="PANTHER" id="PTHR36849:SF1">
    <property type="entry name" value="CYTOPLASMIC PROTEIN"/>
    <property type="match status" value="1"/>
</dbReference>
<gene>
    <name evidence="1" type="ORF">BXT84_12710</name>
</gene>
<protein>
    <recommendedName>
        <fullName evidence="3">MarR family transcriptional regulator</fullName>
    </recommendedName>
</protein>
<evidence type="ECO:0008006" key="3">
    <source>
        <dbReference type="Google" id="ProtNLM"/>
    </source>
</evidence>
<keyword evidence="2" id="KW-1185">Reference proteome</keyword>
<sequence>MNSIGVARIGTVEAGKGHRILVDRLWPRGIHKTDVLWETWLKDLAPSTRLRQGYGHNPERYAAFREQYWKELTELIGSPGWETLLTLWQTNPIVLVTASRDVDHSQAPILRDFLQTMGDRSRVD</sequence>
<dbReference type="Pfam" id="PF22752">
    <property type="entry name" value="DUF488-N3i"/>
    <property type="match status" value="1"/>
</dbReference>
<evidence type="ECO:0000313" key="1">
    <source>
        <dbReference type="EMBL" id="AUW94702.1"/>
    </source>
</evidence>
<evidence type="ECO:0000313" key="2">
    <source>
        <dbReference type="Proteomes" id="UP000325292"/>
    </source>
</evidence>
<dbReference type="Proteomes" id="UP000325292">
    <property type="component" value="Chromosome"/>
</dbReference>
<name>A0ABN5H1Y3_9FIRM</name>
<dbReference type="InterPro" id="IPR052552">
    <property type="entry name" value="YeaO-like"/>
</dbReference>
<organism evidence="1 2">
    <name type="scientific">Sulfobacillus thermotolerans</name>
    <dbReference type="NCBI Taxonomy" id="338644"/>
    <lineage>
        <taxon>Bacteria</taxon>
        <taxon>Bacillati</taxon>
        <taxon>Bacillota</taxon>
        <taxon>Clostridia</taxon>
        <taxon>Eubacteriales</taxon>
        <taxon>Clostridiales Family XVII. Incertae Sedis</taxon>
        <taxon>Sulfobacillus</taxon>
    </lineage>
</organism>
<dbReference type="EMBL" id="CP019454">
    <property type="protein sequence ID" value="AUW94702.1"/>
    <property type="molecule type" value="Genomic_DNA"/>
</dbReference>
<dbReference type="PANTHER" id="PTHR36849">
    <property type="entry name" value="CYTOPLASMIC PROTEIN-RELATED"/>
    <property type="match status" value="1"/>
</dbReference>